<name>A0A0G3WJX5_9BACT</name>
<dbReference type="Proteomes" id="UP000035337">
    <property type="component" value="Chromosome"/>
</dbReference>
<reference evidence="1 2" key="1">
    <citation type="submission" date="2014-09" db="EMBL/GenBank/DDBJ databases">
        <title>Complete genome sequence of Endomicrobium proavitum.</title>
        <authorList>
            <person name="Zheng H."/>
        </authorList>
    </citation>
    <scope>NUCLEOTIDE SEQUENCE [LARGE SCALE GENOMIC DNA]</scope>
    <source>
        <strain evidence="1 2">Rsa215</strain>
    </source>
</reference>
<dbReference type="AlphaFoldDB" id="A0A0G3WJX5"/>
<proteinExistence type="predicted"/>
<dbReference type="RefSeq" id="WP_052570729.1">
    <property type="nucleotide sequence ID" value="NZ_CP009498.1"/>
</dbReference>
<protein>
    <submittedName>
        <fullName evidence="1">Uncharacterized protein</fullName>
    </submittedName>
</protein>
<keyword evidence="2" id="KW-1185">Reference proteome</keyword>
<evidence type="ECO:0000313" key="2">
    <source>
        <dbReference type="Proteomes" id="UP000035337"/>
    </source>
</evidence>
<dbReference type="STRING" id="1408281.Epro_0816"/>
<gene>
    <name evidence="1" type="ORF">Epro_0816</name>
</gene>
<sequence length="143" mass="16715">MITKEIFTAAAKDILSDNLFVIDEKKSVFYDEVSFGSSYIYVLSREEIAVMFMNERGDVAWCQIGYKKPNYFIEDVFKYLNIPNVKKTDDFLEMVQISSEAIAKNKDKIFEAFNTSNREITISKLNEIVEMNKKQMIEKFSKK</sequence>
<evidence type="ECO:0000313" key="1">
    <source>
        <dbReference type="EMBL" id="AKL98195.1"/>
    </source>
</evidence>
<dbReference type="EMBL" id="CP009498">
    <property type="protein sequence ID" value="AKL98195.1"/>
    <property type="molecule type" value="Genomic_DNA"/>
</dbReference>
<organism evidence="1 2">
    <name type="scientific">Endomicrobium proavitum</name>
    <dbReference type="NCBI Taxonomy" id="1408281"/>
    <lineage>
        <taxon>Bacteria</taxon>
        <taxon>Pseudomonadati</taxon>
        <taxon>Elusimicrobiota</taxon>
        <taxon>Endomicrobiia</taxon>
        <taxon>Endomicrobiales</taxon>
        <taxon>Endomicrobiaceae</taxon>
        <taxon>Endomicrobium</taxon>
    </lineage>
</organism>
<accession>A0A0G3WJX5</accession>
<dbReference type="KEGG" id="epo:Epro_0816"/>